<accession>A0ABU6ZGA0</accession>
<organism evidence="1 2">
    <name type="scientific">Stylosanthes scabra</name>
    <dbReference type="NCBI Taxonomy" id="79078"/>
    <lineage>
        <taxon>Eukaryota</taxon>
        <taxon>Viridiplantae</taxon>
        <taxon>Streptophyta</taxon>
        <taxon>Embryophyta</taxon>
        <taxon>Tracheophyta</taxon>
        <taxon>Spermatophyta</taxon>
        <taxon>Magnoliopsida</taxon>
        <taxon>eudicotyledons</taxon>
        <taxon>Gunneridae</taxon>
        <taxon>Pentapetalae</taxon>
        <taxon>rosids</taxon>
        <taxon>fabids</taxon>
        <taxon>Fabales</taxon>
        <taxon>Fabaceae</taxon>
        <taxon>Papilionoideae</taxon>
        <taxon>50 kb inversion clade</taxon>
        <taxon>dalbergioids sensu lato</taxon>
        <taxon>Dalbergieae</taxon>
        <taxon>Pterocarpus clade</taxon>
        <taxon>Stylosanthes</taxon>
    </lineage>
</organism>
<protein>
    <submittedName>
        <fullName evidence="1">Uncharacterized protein</fullName>
    </submittedName>
</protein>
<name>A0ABU6ZGA0_9FABA</name>
<gene>
    <name evidence="1" type="ORF">PIB30_050044</name>
</gene>
<comment type="caution">
    <text evidence="1">The sequence shown here is derived from an EMBL/GenBank/DDBJ whole genome shotgun (WGS) entry which is preliminary data.</text>
</comment>
<proteinExistence type="predicted"/>
<sequence>MPNLCKTKEAATKIGQKIGAVLDVDLFEMRPRDIQIMKVGVKVDVSTPLRQFIRLDKKCYDILLKSIGISFLDGRFESRKAQIKYLREANHDPVGPRPDLIRPNLPFTPTRRGRGMVPCY</sequence>
<evidence type="ECO:0000313" key="2">
    <source>
        <dbReference type="Proteomes" id="UP001341840"/>
    </source>
</evidence>
<evidence type="ECO:0000313" key="1">
    <source>
        <dbReference type="EMBL" id="MED6220986.1"/>
    </source>
</evidence>
<dbReference type="EMBL" id="JASCZI010272201">
    <property type="protein sequence ID" value="MED6220986.1"/>
    <property type="molecule type" value="Genomic_DNA"/>
</dbReference>
<keyword evidence="2" id="KW-1185">Reference proteome</keyword>
<dbReference type="Proteomes" id="UP001341840">
    <property type="component" value="Unassembled WGS sequence"/>
</dbReference>
<reference evidence="1 2" key="1">
    <citation type="journal article" date="2023" name="Plants (Basel)">
        <title>Bridging the Gap: Combining Genomics and Transcriptomics Approaches to Understand Stylosanthes scabra, an Orphan Legume from the Brazilian Caatinga.</title>
        <authorList>
            <person name="Ferreira-Neto J.R.C."/>
            <person name="da Silva M.D."/>
            <person name="Binneck E."/>
            <person name="de Melo N.F."/>
            <person name="da Silva R.H."/>
            <person name="de Melo A.L.T.M."/>
            <person name="Pandolfi V."/>
            <person name="Bustamante F.O."/>
            <person name="Brasileiro-Vidal A.C."/>
            <person name="Benko-Iseppon A.M."/>
        </authorList>
    </citation>
    <scope>NUCLEOTIDE SEQUENCE [LARGE SCALE GENOMIC DNA]</scope>
    <source>
        <tissue evidence="1">Leaves</tissue>
    </source>
</reference>